<name>A0A2H1GZ41_ZYMTR</name>
<dbReference type="EMBL" id="LT854262">
    <property type="protein sequence ID" value="SMR58834.1"/>
    <property type="molecule type" value="Genomic_DNA"/>
</dbReference>
<reference evidence="3" key="1">
    <citation type="submission" date="2017-05" db="EMBL/GenBank/DDBJ databases">
        <authorList>
            <person name="Song R."/>
            <person name="Chenine A.L."/>
            <person name="Ruprecht R.M."/>
        </authorList>
    </citation>
    <scope>NUCLEOTIDE SEQUENCE [LARGE SCALE GENOMIC DNA]</scope>
</reference>
<sequence>MDHVDPFISAMATAEDVFMGEIAVENSTKQLLDDPIGDNTDQDVLHATVAIKFFEAKLSSAQKTVTELKQHREDVRAHMDSVSRFGSAVGSTVIEEMRLDAYRFIQQTGGVDALCTIPSRPSTVRTTSKSIPHDNLSKEYPDHVDFLVQVEASHTSTQGKGHLLQCEKDYAERQLRDHKNELSIAKKRMADMIDVEQHNVSLASVHEQSRDAITQQEDRLEKLRRGEINALKQENRVANRDIQEKWSNERYQFQDDIASRDREIKNLQMQLSNTERSQEVAVATAKREAFVSDDQLTRYLQDQNKLLQDRLTEALNVTQGHTHSLASEKHDHADTRRKLDLSRSKLEHANEQLEELTNEHRELIEAQKKTCEQVESLQATARALKSTLEDHRCNIIPSLHRQAHALRQRLEKSHDDENELIAKSDRLTKEVIILENAKLTTEEEVVRDLRTKMINANAEITELYSSIAAKTQDREILHRVLCLIKPDLSLRRCLSNFQAAEFPERISFHSIRIHARPTRPLQQLWTQSADALRAFNTTGTFERLYFQAVCDHSAEEMLVTIEAYLVDDISRTVISPDHAVLLMQTCRVLIHRLSQDSDADALGIVAIRTIELMLCGGVELADMELERMESAIFDHCDTESGPVIMRALFDWLEKVVRKPGRTSYSLIPFLLDNATNHARAFLRPADDDPWVFELVASTEGLYVVDLAREVIYLVSWRDIQWRFDVGPASSHTFFFDVVPGPAQPPFRQVQILDHGKVGMWMADFMQGQEEHLWRMECGILDNDEQW</sequence>
<dbReference type="AlphaFoldDB" id="A0A2H1GZ41"/>
<dbReference type="Proteomes" id="UP000245764">
    <property type="component" value="Chromosome 10"/>
</dbReference>
<gene>
    <name evidence="2" type="ORF">ZT1E4_G9569</name>
</gene>
<feature type="coiled-coil region" evidence="1">
    <location>
        <begin position="168"/>
        <end position="226"/>
    </location>
</feature>
<evidence type="ECO:0000313" key="3">
    <source>
        <dbReference type="Proteomes" id="UP000245764"/>
    </source>
</evidence>
<keyword evidence="1" id="KW-0175">Coiled coil</keyword>
<proteinExistence type="predicted"/>
<protein>
    <submittedName>
        <fullName evidence="2">Uncharacterized protein</fullName>
    </submittedName>
</protein>
<accession>A0A2H1GZ41</accession>
<evidence type="ECO:0000313" key="2">
    <source>
        <dbReference type="EMBL" id="SMR58834.1"/>
    </source>
</evidence>
<feature type="coiled-coil region" evidence="1">
    <location>
        <begin position="336"/>
        <end position="394"/>
    </location>
</feature>
<evidence type="ECO:0000256" key="1">
    <source>
        <dbReference type="SAM" id="Coils"/>
    </source>
</evidence>
<organism evidence="2 3">
    <name type="scientific">Zymoseptoria tritici ST99CH_1E4</name>
    <dbReference type="NCBI Taxonomy" id="1276532"/>
    <lineage>
        <taxon>Eukaryota</taxon>
        <taxon>Fungi</taxon>
        <taxon>Dikarya</taxon>
        <taxon>Ascomycota</taxon>
        <taxon>Pezizomycotina</taxon>
        <taxon>Dothideomycetes</taxon>
        <taxon>Dothideomycetidae</taxon>
        <taxon>Mycosphaerellales</taxon>
        <taxon>Mycosphaerellaceae</taxon>
        <taxon>Zymoseptoria</taxon>
    </lineage>
</organism>